<name>A0A0D0AR25_9AGAM</name>
<dbReference type="OrthoDB" id="3267098at2759"/>
<dbReference type="InParanoid" id="A0A0D0AR25"/>
<reference evidence="1 2" key="1">
    <citation type="submission" date="2014-04" db="EMBL/GenBank/DDBJ databases">
        <authorList>
            <consortium name="DOE Joint Genome Institute"/>
            <person name="Kuo A."/>
            <person name="Ruytinx J."/>
            <person name="Rineau F."/>
            <person name="Colpaert J."/>
            <person name="Kohler A."/>
            <person name="Nagy L.G."/>
            <person name="Floudas D."/>
            <person name="Copeland A."/>
            <person name="Barry K.W."/>
            <person name="Cichocki N."/>
            <person name="Veneault-Fourrey C."/>
            <person name="LaButti K."/>
            <person name="Lindquist E.A."/>
            <person name="Lipzen A."/>
            <person name="Lundell T."/>
            <person name="Morin E."/>
            <person name="Murat C."/>
            <person name="Sun H."/>
            <person name="Tunlid A."/>
            <person name="Henrissat B."/>
            <person name="Grigoriev I.V."/>
            <person name="Hibbett D.S."/>
            <person name="Martin F."/>
            <person name="Nordberg H.P."/>
            <person name="Cantor M.N."/>
            <person name="Hua S.X."/>
        </authorList>
    </citation>
    <scope>NUCLEOTIDE SEQUENCE [LARGE SCALE GENOMIC DNA]</scope>
    <source>
        <strain evidence="1 2">UH-Slu-Lm8-n1</strain>
    </source>
</reference>
<dbReference type="Proteomes" id="UP000054485">
    <property type="component" value="Unassembled WGS sequence"/>
</dbReference>
<sequence>NFIPQLKDHLLARLRGIEYSGDKHNFTDEDRDQILFANNKLHEHGILQVNYTTYDLRREQDTINPRTRADIMVLSHEDDEERHPYWYARVVRIFHLDVWYYGGENAVASKPLRMHVLFVCWFGRDVSFKGGWSAKHLHRLGFLKGDDPTCFVFLDPDQVIRGVHLIPVFAHDRVTDHYMGPSFVRREQDGNKDWCYHYVNMYVPLYI</sequence>
<reference evidence="2" key="2">
    <citation type="submission" date="2015-01" db="EMBL/GenBank/DDBJ databases">
        <title>Evolutionary Origins and Diversification of the Mycorrhizal Mutualists.</title>
        <authorList>
            <consortium name="DOE Joint Genome Institute"/>
            <consortium name="Mycorrhizal Genomics Consortium"/>
            <person name="Kohler A."/>
            <person name="Kuo A."/>
            <person name="Nagy L.G."/>
            <person name="Floudas D."/>
            <person name="Copeland A."/>
            <person name="Barry K.W."/>
            <person name="Cichocki N."/>
            <person name="Veneault-Fourrey C."/>
            <person name="LaButti K."/>
            <person name="Lindquist E.A."/>
            <person name="Lipzen A."/>
            <person name="Lundell T."/>
            <person name="Morin E."/>
            <person name="Murat C."/>
            <person name="Riley R."/>
            <person name="Ohm R."/>
            <person name="Sun H."/>
            <person name="Tunlid A."/>
            <person name="Henrissat B."/>
            <person name="Grigoriev I.V."/>
            <person name="Hibbett D.S."/>
            <person name="Martin F."/>
        </authorList>
    </citation>
    <scope>NUCLEOTIDE SEQUENCE [LARGE SCALE GENOMIC DNA]</scope>
    <source>
        <strain evidence="2">UH-Slu-Lm8-n1</strain>
    </source>
</reference>
<gene>
    <name evidence="1" type="ORF">CY34DRAFT_80436</name>
</gene>
<proteinExistence type="predicted"/>
<accession>A0A0D0AR25</accession>
<dbReference type="STRING" id="930992.A0A0D0AR25"/>
<keyword evidence="2" id="KW-1185">Reference proteome</keyword>
<organism evidence="1 2">
    <name type="scientific">Suillus luteus UH-Slu-Lm8-n1</name>
    <dbReference type="NCBI Taxonomy" id="930992"/>
    <lineage>
        <taxon>Eukaryota</taxon>
        <taxon>Fungi</taxon>
        <taxon>Dikarya</taxon>
        <taxon>Basidiomycota</taxon>
        <taxon>Agaricomycotina</taxon>
        <taxon>Agaricomycetes</taxon>
        <taxon>Agaricomycetidae</taxon>
        <taxon>Boletales</taxon>
        <taxon>Suillineae</taxon>
        <taxon>Suillaceae</taxon>
        <taxon>Suillus</taxon>
    </lineage>
</organism>
<protein>
    <submittedName>
        <fullName evidence="1">Uncharacterized protein</fullName>
    </submittedName>
</protein>
<feature type="non-terminal residue" evidence="1">
    <location>
        <position position="1"/>
    </location>
</feature>
<dbReference type="HOGENOM" id="CLU_002498_9_1_1"/>
<evidence type="ECO:0000313" key="2">
    <source>
        <dbReference type="Proteomes" id="UP000054485"/>
    </source>
</evidence>
<dbReference type="EMBL" id="KN835196">
    <property type="protein sequence ID" value="KIK44191.1"/>
    <property type="molecule type" value="Genomic_DNA"/>
</dbReference>
<evidence type="ECO:0000313" key="1">
    <source>
        <dbReference type="EMBL" id="KIK44191.1"/>
    </source>
</evidence>
<dbReference type="AlphaFoldDB" id="A0A0D0AR25"/>